<dbReference type="EMBL" id="BRPK01000013">
    <property type="protein sequence ID" value="GLB43199.1"/>
    <property type="molecule type" value="Genomic_DNA"/>
</dbReference>
<dbReference type="InterPro" id="IPR052396">
    <property type="entry name" value="Meiotic_Drive_Suppr_Kinase"/>
</dbReference>
<feature type="compositionally biased region" description="Basic and acidic residues" evidence="1">
    <location>
        <begin position="493"/>
        <end position="502"/>
    </location>
</feature>
<evidence type="ECO:0000256" key="1">
    <source>
        <dbReference type="SAM" id="MobiDB-lite"/>
    </source>
</evidence>
<dbReference type="InterPro" id="IPR000719">
    <property type="entry name" value="Prot_kinase_dom"/>
</dbReference>
<sequence>MAAFHLNGDLFSDLGLFFLPDDETEALQECAHDFQPVLPEQQESSNAVPPSTGHAEESQLVSIKQEEFSQTVPAETHLDRVRESFEYSLPPFVKHRHHSTSTSTRPPARFDRYLDDHLRLKRIIYQPSLVADLEAIADQALEDYISGRPLPSIDAAVGRSLFPDREKREDDLELSEHSRIVNERSVEEVYRRTLAHECGIVACTLMQRAALEYVNRELAQLMQYNPPTRVPDAKRSSSSPPLAPPPQMFYDKHLDANLALRRVVTIPLETYVSRAVDCVARSFKEKKIPLPVEHPRDFFPSQAFRALHRPKISITDAESLARVYQEGTASHSSVVASTLLFHFRAPGWYTALSWKAVEPPGMEDFYPFCENYALQVRALDAVLPDVRKSMDQETRTTLRDIHSRHEGLAFWEIFAISREAEDVLKDMDKHSSLERFAYECRTKGYLAPPVMDLGTPDASITGWSVPVAELLTSPIPDGPSAVPQDPPFSGGDRAPKTREPLRRSTRSRGPAASRETNTKVPPGLKKRPKGPPGDPVLSWPAVAVPAHLSVSAKAPSLSSLFIQRAWARSVQHDTTYIVFHCGNFERIGFRHRSSQTLFLSNLLDIPQCKNPGYGKIHIGLYLSILQDLIDRTKHQREQEEILQTTTRKRRRSTATNSTSNKRYKTRAMVQQERKEAEARRINHEVVKQAAAKRSLMLLEMRYGIYNSPAPASFLRLHCIRKKTYTSDEYLTVVLTSRIAAGATGVAHDAHLEVLDVDRRARRLDVVVKLAFEPEQTKRLRHEFSIYEHLASRGVVEGIPVIYGLFEDLESEAVALVMSNVGTALITLLPDDSRYAVTISQSARAGYLRVLRAIHEAGVRHRDIRPENLMLSGDEEVAFIDFDMAELDPSEGAKRREMRHLTELLDGSYMPPNQIPSAATTPEKEPAGAVRLRTALEPVNEAEGDEE</sequence>
<dbReference type="PROSITE" id="PS00109">
    <property type="entry name" value="PROTEIN_KINASE_TYR"/>
    <property type="match status" value="1"/>
</dbReference>
<dbReference type="PROSITE" id="PS50011">
    <property type="entry name" value="PROTEIN_KINASE_DOM"/>
    <property type="match status" value="1"/>
</dbReference>
<dbReference type="GO" id="GO:0005524">
    <property type="term" value="F:ATP binding"/>
    <property type="evidence" value="ECO:0007669"/>
    <property type="project" value="InterPro"/>
</dbReference>
<evidence type="ECO:0000259" key="2">
    <source>
        <dbReference type="PROSITE" id="PS50011"/>
    </source>
</evidence>
<dbReference type="GO" id="GO:0004672">
    <property type="term" value="F:protein kinase activity"/>
    <property type="evidence" value="ECO:0007669"/>
    <property type="project" value="InterPro"/>
</dbReference>
<feature type="region of interest" description="Disordered" evidence="1">
    <location>
        <begin position="905"/>
        <end position="926"/>
    </location>
</feature>
<feature type="domain" description="Protein kinase" evidence="2">
    <location>
        <begin position="732"/>
        <end position="946"/>
    </location>
</feature>
<dbReference type="InterPro" id="IPR008266">
    <property type="entry name" value="Tyr_kinase_AS"/>
</dbReference>
<proteinExistence type="predicted"/>
<feature type="region of interest" description="Disordered" evidence="1">
    <location>
        <begin position="226"/>
        <end position="245"/>
    </location>
</feature>
<accession>A0A9P3PXB5</accession>
<feature type="region of interest" description="Disordered" evidence="1">
    <location>
        <begin position="474"/>
        <end position="536"/>
    </location>
</feature>
<organism evidence="3 4">
    <name type="scientific">Lyophyllum shimeji</name>
    <name type="common">Hon-shimeji</name>
    <name type="synonym">Tricholoma shimeji</name>
    <dbReference type="NCBI Taxonomy" id="47721"/>
    <lineage>
        <taxon>Eukaryota</taxon>
        <taxon>Fungi</taxon>
        <taxon>Dikarya</taxon>
        <taxon>Basidiomycota</taxon>
        <taxon>Agaricomycotina</taxon>
        <taxon>Agaricomycetes</taxon>
        <taxon>Agaricomycetidae</taxon>
        <taxon>Agaricales</taxon>
        <taxon>Tricholomatineae</taxon>
        <taxon>Lyophyllaceae</taxon>
        <taxon>Lyophyllum</taxon>
    </lineage>
</organism>
<feature type="region of interest" description="Disordered" evidence="1">
    <location>
        <begin position="639"/>
        <end position="661"/>
    </location>
</feature>
<reference evidence="3" key="1">
    <citation type="submission" date="2022-07" db="EMBL/GenBank/DDBJ databases">
        <title>The genome of Lyophyllum shimeji provides insight into the initial evolution of ectomycorrhizal fungal genome.</title>
        <authorList>
            <person name="Kobayashi Y."/>
            <person name="Shibata T."/>
            <person name="Hirakawa H."/>
            <person name="Shigenobu S."/>
            <person name="Nishiyama T."/>
            <person name="Yamada A."/>
            <person name="Hasebe M."/>
            <person name="Kawaguchi M."/>
        </authorList>
    </citation>
    <scope>NUCLEOTIDE SEQUENCE</scope>
    <source>
        <strain evidence="3">AT787</strain>
    </source>
</reference>
<protein>
    <recommendedName>
        <fullName evidence="2">Protein kinase domain-containing protein</fullName>
    </recommendedName>
</protein>
<dbReference type="PANTHER" id="PTHR37171:SF1">
    <property type="entry name" value="SERINE_THREONINE-PROTEIN KINASE YRZF-RELATED"/>
    <property type="match status" value="1"/>
</dbReference>
<dbReference type="AlphaFoldDB" id="A0A9P3PXB5"/>
<dbReference type="SUPFAM" id="SSF56112">
    <property type="entry name" value="Protein kinase-like (PK-like)"/>
    <property type="match status" value="1"/>
</dbReference>
<name>A0A9P3PXB5_LYOSH</name>
<dbReference type="Pfam" id="PF00069">
    <property type="entry name" value="Pkinase"/>
    <property type="match status" value="1"/>
</dbReference>
<dbReference type="Proteomes" id="UP001063166">
    <property type="component" value="Unassembled WGS sequence"/>
</dbReference>
<dbReference type="OrthoDB" id="2523927at2759"/>
<dbReference type="InterPro" id="IPR011009">
    <property type="entry name" value="Kinase-like_dom_sf"/>
</dbReference>
<dbReference type="Gene3D" id="1.10.510.10">
    <property type="entry name" value="Transferase(Phosphotransferase) domain 1"/>
    <property type="match status" value="1"/>
</dbReference>
<evidence type="ECO:0000313" key="4">
    <source>
        <dbReference type="Proteomes" id="UP001063166"/>
    </source>
</evidence>
<evidence type="ECO:0000313" key="3">
    <source>
        <dbReference type="EMBL" id="GLB43199.1"/>
    </source>
</evidence>
<keyword evidence="4" id="KW-1185">Reference proteome</keyword>
<dbReference type="PANTHER" id="PTHR37171">
    <property type="entry name" value="SERINE/THREONINE-PROTEIN KINASE YRZF-RELATED"/>
    <property type="match status" value="1"/>
</dbReference>
<gene>
    <name evidence="3" type="ORF">LshimejAT787_1301000</name>
</gene>
<comment type="caution">
    <text evidence="3">The sequence shown here is derived from an EMBL/GenBank/DDBJ whole genome shotgun (WGS) entry which is preliminary data.</text>
</comment>